<sequence>MFPYLQKFQTFHPPNSKEVFNDLALDYIDQDAQGKSGPIQASYPQTVHPFGKAWIETFRALGHEITSDTMSGTNLGGYQIVSHIDPQKGERSHAGNAYLEGSFQRKNLDFVLDAEVEKVLFKKLPTLSATGVQYRRHGQTFIVEALKEVVICTGSFHSPCLLERSGIGDPKLLGSLGVDVIIPNPNVGENLQDHMLCGVAFEAKDEYETLDNFRDPEYAKAAMEEYQRSRAGPMTQTSSSFAYMSLTEDHISGETISMKDLLDQYPSHSKSPADTLIRQILSDPNEASVNFCMFQAQSHCDKSTLSEHFSITSPGKWASIFASLSHPLSRGSVHSQSINPSTPPVIDPRVYTHPLDVEIMSLHIRFFQKITSTAPFSSLLKPNGRRIPEFASFETLDDAKKVATKCTLSNMHPIGTCAMLPEEKGGVVDARLKVHGVKGLRICDASVMPILTRGNIISTVYAVAEKGADLIKEDLFGSY</sequence>
<proteinExistence type="inferred from homology"/>
<dbReference type="InterPro" id="IPR007867">
    <property type="entry name" value="GMC_OxRtase_C"/>
</dbReference>
<accession>A0A0G2FYP2</accession>
<feature type="domain" description="Glucose-methanol-choline oxidoreductase N-terminal" evidence="3">
    <location>
        <begin position="154"/>
        <end position="168"/>
    </location>
</feature>
<comment type="caution">
    <text evidence="4">The sequence shown here is derived from an EMBL/GenBank/DDBJ whole genome shotgun (WGS) entry which is preliminary data.</text>
</comment>
<evidence type="ECO:0000256" key="2">
    <source>
        <dbReference type="PIRSR" id="PIRSR000137-2"/>
    </source>
</evidence>
<dbReference type="Gene3D" id="3.50.50.60">
    <property type="entry name" value="FAD/NAD(P)-binding domain"/>
    <property type="match status" value="1"/>
</dbReference>
<dbReference type="Pfam" id="PF05199">
    <property type="entry name" value="GMC_oxred_C"/>
    <property type="match status" value="1"/>
</dbReference>
<evidence type="ECO:0000259" key="3">
    <source>
        <dbReference type="PROSITE" id="PS00624"/>
    </source>
</evidence>
<dbReference type="PROSITE" id="PS00624">
    <property type="entry name" value="GMC_OXRED_2"/>
    <property type="match status" value="1"/>
</dbReference>
<gene>
    <name evidence="4" type="ORF">UCRPC4_g05816</name>
</gene>
<dbReference type="Pfam" id="PF00732">
    <property type="entry name" value="GMC_oxred_N"/>
    <property type="match status" value="1"/>
</dbReference>
<dbReference type="InterPro" id="IPR000172">
    <property type="entry name" value="GMC_OxRdtase_N"/>
</dbReference>
<comment type="cofactor">
    <cofactor evidence="2">
        <name>FAD</name>
        <dbReference type="ChEBI" id="CHEBI:57692"/>
    </cofactor>
</comment>
<comment type="similarity">
    <text evidence="1">Belongs to the GMC oxidoreductase family.</text>
</comment>
<dbReference type="InterPro" id="IPR012132">
    <property type="entry name" value="GMC_OxRdtase"/>
</dbReference>
<dbReference type="SUPFAM" id="SSF54373">
    <property type="entry name" value="FAD-linked reductases, C-terminal domain"/>
    <property type="match status" value="1"/>
</dbReference>
<dbReference type="PANTHER" id="PTHR11552">
    <property type="entry name" value="GLUCOSE-METHANOL-CHOLINE GMC OXIDOREDUCTASE"/>
    <property type="match status" value="1"/>
</dbReference>
<dbReference type="GO" id="GO:0016614">
    <property type="term" value="F:oxidoreductase activity, acting on CH-OH group of donors"/>
    <property type="evidence" value="ECO:0007669"/>
    <property type="project" value="InterPro"/>
</dbReference>
<evidence type="ECO:0000313" key="5">
    <source>
        <dbReference type="Proteomes" id="UP000053317"/>
    </source>
</evidence>
<organism evidence="4 5">
    <name type="scientific">Phaeomoniella chlamydospora</name>
    <name type="common">Phaeoacremonium chlamydosporum</name>
    <dbReference type="NCBI Taxonomy" id="158046"/>
    <lineage>
        <taxon>Eukaryota</taxon>
        <taxon>Fungi</taxon>
        <taxon>Dikarya</taxon>
        <taxon>Ascomycota</taxon>
        <taxon>Pezizomycotina</taxon>
        <taxon>Eurotiomycetes</taxon>
        <taxon>Chaetothyriomycetidae</taxon>
        <taxon>Phaeomoniellales</taxon>
        <taxon>Phaeomoniellaceae</taxon>
        <taxon>Phaeomoniella</taxon>
    </lineage>
</organism>
<evidence type="ECO:0000256" key="1">
    <source>
        <dbReference type="ARBA" id="ARBA00010790"/>
    </source>
</evidence>
<dbReference type="SUPFAM" id="SSF51905">
    <property type="entry name" value="FAD/NAD(P)-binding domain"/>
    <property type="match status" value="1"/>
</dbReference>
<reference evidence="4 5" key="2">
    <citation type="submission" date="2015-05" db="EMBL/GenBank/DDBJ databases">
        <authorList>
            <person name="Morales-Cruz A."/>
            <person name="Amrine K.C."/>
            <person name="Cantu D."/>
        </authorList>
    </citation>
    <scope>NUCLEOTIDE SEQUENCE [LARGE SCALE GENOMIC DNA]</scope>
    <source>
        <strain evidence="4">UCRPC4</strain>
    </source>
</reference>
<keyword evidence="2" id="KW-0285">Flavoprotein</keyword>
<dbReference type="EMBL" id="LCWF01000155">
    <property type="protein sequence ID" value="KKY16858.1"/>
    <property type="molecule type" value="Genomic_DNA"/>
</dbReference>
<dbReference type="PANTHER" id="PTHR11552:SF210">
    <property type="entry name" value="GLUCOSE-METHANOL-CHOLINE OXIDOREDUCTASE N-TERMINAL DOMAIN-CONTAINING PROTEIN-RELATED"/>
    <property type="match status" value="1"/>
</dbReference>
<keyword evidence="5" id="KW-1185">Reference proteome</keyword>
<dbReference type="Proteomes" id="UP000053317">
    <property type="component" value="Unassembled WGS sequence"/>
</dbReference>
<keyword evidence="2" id="KW-0274">FAD</keyword>
<dbReference type="AlphaFoldDB" id="A0A0G2FYP2"/>
<dbReference type="Gene3D" id="3.30.560.10">
    <property type="entry name" value="Glucose Oxidase, domain 3"/>
    <property type="match status" value="1"/>
</dbReference>
<dbReference type="PIRSF" id="PIRSF000137">
    <property type="entry name" value="Alcohol_oxidase"/>
    <property type="match status" value="1"/>
</dbReference>
<dbReference type="OrthoDB" id="4106705at2759"/>
<name>A0A0G2FYP2_PHACM</name>
<evidence type="ECO:0000313" key="4">
    <source>
        <dbReference type="EMBL" id="KKY16858.1"/>
    </source>
</evidence>
<reference evidence="4 5" key="1">
    <citation type="submission" date="2015-05" db="EMBL/GenBank/DDBJ databases">
        <title>Distinctive expansion of gene families associated with plant cell wall degradation and secondary metabolism in the genomes of grapevine trunk pathogens.</title>
        <authorList>
            <person name="Lawrence D.P."/>
            <person name="Travadon R."/>
            <person name="Rolshausen P.E."/>
            <person name="Baumgartner K."/>
        </authorList>
    </citation>
    <scope>NUCLEOTIDE SEQUENCE [LARGE SCALE GENOMIC DNA]</scope>
    <source>
        <strain evidence="4">UCRPC4</strain>
    </source>
</reference>
<dbReference type="InterPro" id="IPR036188">
    <property type="entry name" value="FAD/NAD-bd_sf"/>
</dbReference>
<feature type="binding site" evidence="2">
    <location>
        <position position="116"/>
    </location>
    <ligand>
        <name>FAD</name>
        <dbReference type="ChEBI" id="CHEBI:57692"/>
    </ligand>
</feature>
<dbReference type="GO" id="GO:0050660">
    <property type="term" value="F:flavin adenine dinucleotide binding"/>
    <property type="evidence" value="ECO:0007669"/>
    <property type="project" value="InterPro"/>
</dbReference>
<protein>
    <submittedName>
        <fullName evidence="4">Putative aryl-alcohol dehydrogenase</fullName>
    </submittedName>
</protein>